<reference evidence="2 3" key="1">
    <citation type="journal article" date="2012" name="ISME J.">
        <title>Nitrification expanded: discovery, physiology and genomics of a nitrite-oxidizing bacterium from the phylum Chloroflexi.</title>
        <authorList>
            <person name="Sorokin D.Y."/>
            <person name="Lucker S."/>
            <person name="Vejmelkova D."/>
            <person name="Kostrikina N.A."/>
            <person name="Kleerebezem R."/>
            <person name="Rijpstra W.I."/>
            <person name="Damste J.S."/>
            <person name="Le Paslier D."/>
            <person name="Muyzer G."/>
            <person name="Wagner M."/>
            <person name="van Loosdrecht M.C."/>
            <person name="Daims H."/>
        </authorList>
    </citation>
    <scope>NUCLEOTIDE SEQUENCE [LARGE SCALE GENOMIC DNA]</scope>
    <source>
        <strain evidence="3">none</strain>
    </source>
</reference>
<protein>
    <submittedName>
        <fullName evidence="2">Uncharacterized protein</fullName>
    </submittedName>
</protein>
<feature type="region of interest" description="Disordered" evidence="1">
    <location>
        <begin position="41"/>
        <end position="71"/>
    </location>
</feature>
<proteinExistence type="predicted"/>
<evidence type="ECO:0000256" key="1">
    <source>
        <dbReference type="SAM" id="MobiDB-lite"/>
    </source>
</evidence>
<name>I4EMT0_9BACT</name>
<evidence type="ECO:0000313" key="3">
    <source>
        <dbReference type="Proteomes" id="UP000004221"/>
    </source>
</evidence>
<keyword evidence="3" id="KW-1185">Reference proteome</keyword>
<dbReference type="Proteomes" id="UP000004221">
    <property type="component" value="Unassembled WGS sequence"/>
</dbReference>
<gene>
    <name evidence="2" type="ORF">NITHO_650004</name>
</gene>
<feature type="compositionally biased region" description="Polar residues" evidence="1">
    <location>
        <begin position="41"/>
        <end position="60"/>
    </location>
</feature>
<dbReference type="AlphaFoldDB" id="I4EMT0"/>
<feature type="compositionally biased region" description="Basic and acidic residues" evidence="1">
    <location>
        <begin position="61"/>
        <end position="71"/>
    </location>
</feature>
<organism evidence="2 3">
    <name type="scientific">Nitrolancea hollandica Lb</name>
    <dbReference type="NCBI Taxonomy" id="1129897"/>
    <lineage>
        <taxon>Bacteria</taxon>
        <taxon>Pseudomonadati</taxon>
        <taxon>Thermomicrobiota</taxon>
        <taxon>Thermomicrobia</taxon>
        <taxon>Sphaerobacterales</taxon>
        <taxon>Sphaerobacterineae</taxon>
        <taxon>Sphaerobacteraceae</taxon>
        <taxon>Nitrolancea</taxon>
    </lineage>
</organism>
<sequence>MLVSASMSINDAFPPTGNQEIRSGSLIPMGTPWAWAGTVQAGPSQTATVNRGTDSASILDTTERGSPRRTG</sequence>
<accession>I4EMT0</accession>
<feature type="region of interest" description="Disordered" evidence="1">
    <location>
        <begin position="1"/>
        <end position="24"/>
    </location>
</feature>
<dbReference type="EMBL" id="CAGS01000612">
    <property type="protein sequence ID" value="CCF85993.1"/>
    <property type="molecule type" value="Genomic_DNA"/>
</dbReference>
<evidence type="ECO:0000313" key="2">
    <source>
        <dbReference type="EMBL" id="CCF85993.1"/>
    </source>
</evidence>
<comment type="caution">
    <text evidence="2">The sequence shown here is derived from an EMBL/GenBank/DDBJ whole genome shotgun (WGS) entry which is preliminary data.</text>
</comment>